<name>A0A316R1N5_9BACT</name>
<sequence>MELKYNNIDYLNESISVLPQEDKEKLKSILSENFYKKGEIISSVKEIEEHIYIISQGGARVFYLKDGKEITFSFAFDQDLILCLNSQINKPELPKIIEFLEDSHVITININLFSQPLKIRDITTAQRINRILLDYSYFLEERIINLQCRSARERYEWVVTRYPRLLQRATLGQIASFLGITQETISRIRSEKYPL</sequence>
<dbReference type="RefSeq" id="WP_122304249.1">
    <property type="nucleotide sequence ID" value="NZ_CAJKYL010000017.1"/>
</dbReference>
<dbReference type="AlphaFoldDB" id="A0A316R1N5"/>
<dbReference type="EMBL" id="DNWC01000096">
    <property type="protein sequence ID" value="HBJ08836.1"/>
    <property type="molecule type" value="Genomic_DNA"/>
</dbReference>
<accession>A0A316R1N5</accession>
<gene>
    <name evidence="2" type="ORF">DDY73_07490</name>
</gene>
<dbReference type="SUPFAM" id="SSF51206">
    <property type="entry name" value="cAMP-binding domain-like"/>
    <property type="match status" value="1"/>
</dbReference>
<proteinExistence type="predicted"/>
<protein>
    <recommendedName>
        <fullName evidence="1">Cyclic nucleotide-binding domain-containing protein</fullName>
    </recommendedName>
</protein>
<dbReference type="InterPro" id="IPR014710">
    <property type="entry name" value="RmlC-like_jellyroll"/>
</dbReference>
<evidence type="ECO:0000313" key="3">
    <source>
        <dbReference type="Proteomes" id="UP000262954"/>
    </source>
</evidence>
<comment type="caution">
    <text evidence="2">The sequence shown here is derived from an EMBL/GenBank/DDBJ whole genome shotgun (WGS) entry which is preliminary data.</text>
</comment>
<reference evidence="2 3" key="1">
    <citation type="journal article" date="2018" name="Nat. Biotechnol.">
        <title>A standardized bacterial taxonomy based on genome phylogeny substantially revises the tree of life.</title>
        <authorList>
            <person name="Parks D.H."/>
            <person name="Chuvochina M."/>
            <person name="Waite D.W."/>
            <person name="Rinke C."/>
            <person name="Skarshewski A."/>
            <person name="Chaumeil P.A."/>
            <person name="Hugenholtz P."/>
        </authorList>
    </citation>
    <scope>NUCLEOTIDE SEQUENCE [LARGE SCALE GENOMIC DNA]</scope>
    <source>
        <strain evidence="2">UBA11482</strain>
    </source>
</reference>
<dbReference type="InterPro" id="IPR000595">
    <property type="entry name" value="cNMP-bd_dom"/>
</dbReference>
<evidence type="ECO:0000313" key="2">
    <source>
        <dbReference type="EMBL" id="HBJ08836.1"/>
    </source>
</evidence>
<dbReference type="Proteomes" id="UP000262954">
    <property type="component" value="Unassembled WGS sequence"/>
</dbReference>
<organism evidence="2 3">
    <name type="scientific">Coprobacter fastidiosus</name>
    <dbReference type="NCBI Taxonomy" id="1099853"/>
    <lineage>
        <taxon>Bacteria</taxon>
        <taxon>Pseudomonadati</taxon>
        <taxon>Bacteroidota</taxon>
        <taxon>Bacteroidia</taxon>
        <taxon>Bacteroidales</taxon>
        <taxon>Barnesiellaceae</taxon>
        <taxon>Coprobacter</taxon>
    </lineage>
</organism>
<dbReference type="Gene3D" id="2.60.120.10">
    <property type="entry name" value="Jelly Rolls"/>
    <property type="match status" value="1"/>
</dbReference>
<feature type="domain" description="Cyclic nucleotide-binding" evidence="1">
    <location>
        <begin position="14"/>
        <end position="69"/>
    </location>
</feature>
<dbReference type="InterPro" id="IPR018490">
    <property type="entry name" value="cNMP-bd_dom_sf"/>
</dbReference>
<evidence type="ECO:0000259" key="1">
    <source>
        <dbReference type="PROSITE" id="PS50042"/>
    </source>
</evidence>
<dbReference type="PROSITE" id="PS50042">
    <property type="entry name" value="CNMP_BINDING_3"/>
    <property type="match status" value="1"/>
</dbReference>